<evidence type="ECO:0000313" key="4">
    <source>
        <dbReference type="EMBL" id="MFC4871787.1"/>
    </source>
</evidence>
<dbReference type="InterPro" id="IPR036318">
    <property type="entry name" value="FAD-bd_PCMH-like_sf"/>
</dbReference>
<proteinExistence type="predicted"/>
<dbReference type="Gene3D" id="3.30.465.10">
    <property type="match status" value="1"/>
</dbReference>
<dbReference type="InterPro" id="IPR010031">
    <property type="entry name" value="FAD_lactone_oxidase-like"/>
</dbReference>
<evidence type="ECO:0000313" key="5">
    <source>
        <dbReference type="Proteomes" id="UP001595818"/>
    </source>
</evidence>
<evidence type="ECO:0000256" key="2">
    <source>
        <dbReference type="ARBA" id="ARBA00023002"/>
    </source>
</evidence>
<keyword evidence="2" id="KW-0560">Oxidoreductase</keyword>
<dbReference type="Gene3D" id="3.30.43.10">
    <property type="entry name" value="Uridine Diphospho-n-acetylenolpyruvylglucosamine Reductase, domain 2"/>
    <property type="match status" value="1"/>
</dbReference>
<evidence type="ECO:0000259" key="3">
    <source>
        <dbReference type="PROSITE" id="PS51387"/>
    </source>
</evidence>
<dbReference type="PANTHER" id="PTHR43762">
    <property type="entry name" value="L-GULONOLACTONE OXIDASE"/>
    <property type="match status" value="1"/>
</dbReference>
<dbReference type="InterPro" id="IPR016169">
    <property type="entry name" value="FAD-bd_PCMH_sub2"/>
</dbReference>
<dbReference type="InterPro" id="IPR016167">
    <property type="entry name" value="FAD-bd_PCMH_sub1"/>
</dbReference>
<dbReference type="PANTHER" id="PTHR43762:SF1">
    <property type="entry name" value="D-ARABINONO-1,4-LACTONE OXIDASE"/>
    <property type="match status" value="1"/>
</dbReference>
<dbReference type="SUPFAM" id="SSF56176">
    <property type="entry name" value="FAD-binding/transporter-associated domain-like"/>
    <property type="match status" value="1"/>
</dbReference>
<dbReference type="Pfam" id="PF04030">
    <property type="entry name" value="ALO"/>
    <property type="match status" value="1"/>
</dbReference>
<dbReference type="Gene3D" id="3.30.70.2520">
    <property type="match status" value="1"/>
</dbReference>
<accession>A0ABV9SZZ3</accession>
<sequence length="555" mass="62609">MPSHELVILSFDEELSYSQIFGKEKTYRQRWCNWYGNHSSEPLKFFVPGNGNVKDFESTRDRWHTYDYEGLKETCELVKAAEKRGRKVRAVGSGHALTAISQCEDYIVCTHDLNLTQRRPVQFIKKEFVDGFEVTVNFRNEKATEKHFLFETGGGTKVHHLITALEKDGLALMNKGGSSIQAISGAIATSTHGSGIGIGPLPSMVRSVTIVGKGGQPFRIEPHDGITDADLFNAGPEVQTHGIQLIQDDDVFNSALVGIGSMGIVFSLILEVQESYRLYEERKLWDWETLKKEMLKGNLYEYVNAHRHFEVLINPYIDKNGPDDDDAERKCLVTSRDYSRSCKVPSNATKQRNYISSFVSGISISGRLSPWVFNRNSKAIPRLTNNSLTRLIDHAEKGGGFEGDSYRVLDQGLGELKFYGYAIEIGFEMDRVFEAVDLIFKVCEEAQFYEHHLAAPFSLRFVKQCPAYLSMMNKADMCMIELVSVKGVTGTISLLMRLERELLGIGGVPHWGLSLLPWTGETVQKAFPDFKRWKKNQALYAGETFTNSFVKNILD</sequence>
<dbReference type="EMBL" id="JBHSJJ010000004">
    <property type="protein sequence ID" value="MFC4871787.1"/>
    <property type="molecule type" value="Genomic_DNA"/>
</dbReference>
<keyword evidence="1" id="KW-0274">FAD</keyword>
<feature type="domain" description="FAD-binding PCMH-type" evidence="3">
    <location>
        <begin position="56"/>
        <end position="275"/>
    </location>
</feature>
<keyword evidence="1" id="KW-0285">Flavoprotein</keyword>
<dbReference type="RefSeq" id="WP_377063587.1">
    <property type="nucleotide sequence ID" value="NZ_JBHSJJ010000004.1"/>
</dbReference>
<organism evidence="4 5">
    <name type="scientific">Negadavirga shengliensis</name>
    <dbReference type="NCBI Taxonomy" id="1389218"/>
    <lineage>
        <taxon>Bacteria</taxon>
        <taxon>Pseudomonadati</taxon>
        <taxon>Bacteroidota</taxon>
        <taxon>Cytophagia</taxon>
        <taxon>Cytophagales</taxon>
        <taxon>Cyclobacteriaceae</taxon>
        <taxon>Negadavirga</taxon>
    </lineage>
</organism>
<gene>
    <name evidence="4" type="ORF">ACFPFU_08830</name>
</gene>
<dbReference type="Proteomes" id="UP001595818">
    <property type="component" value="Unassembled WGS sequence"/>
</dbReference>
<dbReference type="InterPro" id="IPR016166">
    <property type="entry name" value="FAD-bd_PCMH"/>
</dbReference>
<evidence type="ECO:0000256" key="1">
    <source>
        <dbReference type="ARBA" id="ARBA00022827"/>
    </source>
</evidence>
<comment type="caution">
    <text evidence="4">The sequence shown here is derived from an EMBL/GenBank/DDBJ whole genome shotgun (WGS) entry which is preliminary data.</text>
</comment>
<dbReference type="InterPro" id="IPR007173">
    <property type="entry name" value="ALO_C"/>
</dbReference>
<protein>
    <submittedName>
        <fullName evidence="4">D-arabinono-1,4-lactone oxidase</fullName>
    </submittedName>
</protein>
<name>A0ABV9SZZ3_9BACT</name>
<keyword evidence="5" id="KW-1185">Reference proteome</keyword>
<reference evidence="5" key="1">
    <citation type="journal article" date="2019" name="Int. J. Syst. Evol. Microbiol.">
        <title>The Global Catalogue of Microorganisms (GCM) 10K type strain sequencing project: providing services to taxonomists for standard genome sequencing and annotation.</title>
        <authorList>
            <consortium name="The Broad Institute Genomics Platform"/>
            <consortium name="The Broad Institute Genome Sequencing Center for Infectious Disease"/>
            <person name="Wu L."/>
            <person name="Ma J."/>
        </authorList>
    </citation>
    <scope>NUCLEOTIDE SEQUENCE [LARGE SCALE GENOMIC DNA]</scope>
    <source>
        <strain evidence="5">CGMCC 4.7466</strain>
    </source>
</reference>
<dbReference type="PROSITE" id="PS51387">
    <property type="entry name" value="FAD_PCMH"/>
    <property type="match status" value="1"/>
</dbReference>